<accession>A0A059GCC6</accession>
<dbReference type="RefSeq" id="WP_035534560.1">
    <property type="nucleotide sequence ID" value="NZ_ARYL01000001.1"/>
</dbReference>
<dbReference type="Pfam" id="PF00724">
    <property type="entry name" value="Oxidored_FMN"/>
    <property type="match status" value="1"/>
</dbReference>
<keyword evidence="1" id="KW-0285">Flavoprotein</keyword>
<keyword evidence="5" id="KW-1185">Reference proteome</keyword>
<dbReference type="SUPFAM" id="SSF51395">
    <property type="entry name" value="FMN-linked oxidoreductases"/>
    <property type="match status" value="1"/>
</dbReference>
<feature type="domain" description="NADH:flavin oxidoreductase/NADH oxidase N-terminal" evidence="3">
    <location>
        <begin position="7"/>
        <end position="351"/>
    </location>
</feature>
<dbReference type="Proteomes" id="UP000024942">
    <property type="component" value="Unassembled WGS sequence"/>
</dbReference>
<dbReference type="Gene3D" id="3.20.20.70">
    <property type="entry name" value="Aldolase class I"/>
    <property type="match status" value="1"/>
</dbReference>
<dbReference type="EMBL" id="ARYL01000001">
    <property type="protein sequence ID" value="KDA04250.1"/>
    <property type="molecule type" value="Genomic_DNA"/>
</dbReference>
<dbReference type="PANTHER" id="PTHR43656">
    <property type="entry name" value="BINDING OXIDOREDUCTASE, PUTATIVE (AFU_ORTHOLOGUE AFUA_2G08260)-RELATED"/>
    <property type="match status" value="1"/>
</dbReference>
<keyword evidence="2" id="KW-0560">Oxidoreductase</keyword>
<dbReference type="InterPro" id="IPR013785">
    <property type="entry name" value="Aldolase_TIM"/>
</dbReference>
<dbReference type="PANTHER" id="PTHR43656:SF2">
    <property type="entry name" value="BINDING OXIDOREDUCTASE, PUTATIVE (AFU_ORTHOLOGUE AFUA_2G08260)-RELATED"/>
    <property type="match status" value="1"/>
</dbReference>
<evidence type="ECO:0000256" key="2">
    <source>
        <dbReference type="ARBA" id="ARBA00023002"/>
    </source>
</evidence>
<dbReference type="GO" id="GO:0016491">
    <property type="term" value="F:oxidoreductase activity"/>
    <property type="evidence" value="ECO:0007669"/>
    <property type="project" value="UniProtKB-KW"/>
</dbReference>
<comment type="caution">
    <text evidence="4">The sequence shown here is derived from an EMBL/GenBank/DDBJ whole genome shotgun (WGS) entry which is preliminary data.</text>
</comment>
<gene>
    <name evidence="4" type="ORF">HOC_00155</name>
</gene>
<evidence type="ECO:0000256" key="1">
    <source>
        <dbReference type="ARBA" id="ARBA00022630"/>
    </source>
</evidence>
<dbReference type="eggNOG" id="COG1902">
    <property type="taxonomic scope" value="Bacteria"/>
</dbReference>
<dbReference type="PATRIC" id="fig|1280953.3.peg.29"/>
<reference evidence="4 5" key="1">
    <citation type="journal article" date="2014" name="Antonie Van Leeuwenhoek">
        <title>Hyphomonas beringensis sp. nov. and Hyphomonas chukchiensis sp. nov., isolated from surface seawater of the Bering Sea and Chukchi Sea.</title>
        <authorList>
            <person name="Li C."/>
            <person name="Lai Q."/>
            <person name="Li G."/>
            <person name="Dong C."/>
            <person name="Wang J."/>
            <person name="Liao Y."/>
            <person name="Shao Z."/>
        </authorList>
    </citation>
    <scope>NUCLEOTIDE SEQUENCE [LARGE SCALE GENOMIC DNA]</scope>
    <source>
        <strain evidence="4 5">SCH89</strain>
    </source>
</reference>
<organism evidence="4 5">
    <name type="scientific">Hyphomonas oceanitis SCH89</name>
    <dbReference type="NCBI Taxonomy" id="1280953"/>
    <lineage>
        <taxon>Bacteria</taxon>
        <taxon>Pseudomonadati</taxon>
        <taxon>Pseudomonadota</taxon>
        <taxon>Alphaproteobacteria</taxon>
        <taxon>Hyphomonadales</taxon>
        <taxon>Hyphomonadaceae</taxon>
        <taxon>Hyphomonas</taxon>
    </lineage>
</organism>
<dbReference type="InterPro" id="IPR001155">
    <property type="entry name" value="OxRdtase_FMN_N"/>
</dbReference>
<protein>
    <submittedName>
        <fullName evidence="4">NADH:flavin oxidoreductase</fullName>
    </submittedName>
</protein>
<dbReference type="AlphaFoldDB" id="A0A059GCC6"/>
<dbReference type="CDD" id="cd04733">
    <property type="entry name" value="OYE_like_2_FMN"/>
    <property type="match status" value="1"/>
</dbReference>
<proteinExistence type="predicted"/>
<evidence type="ECO:0000313" key="5">
    <source>
        <dbReference type="Proteomes" id="UP000024942"/>
    </source>
</evidence>
<sequence length="432" mass="46489">MPVTINAPLTLSSGLTFPNRLVKAAMTEGLADSRNRPTEEHVTLYRRWAEGGAGGLLTGNVQIDRHHLERVGNVVIDAKSGEDELDGLSRWAEAAKSHGAAFIMQVSHAGRQTPKLVNPRPAAPSPVALGLPGGQFGEPRAMTADEIRAVVEGFGRAARVGRKAGFDGIQVHAAHGYLLSSFLSPLANRREDDWGGPLENRARLLVDSVREAKVQGGPGFSVSVKLNSADFQKGGFSHADCLAVIDILNGLGVDFVEISGGNYEQPAMMDMEGLEPSFEDSRRSSTREREAYFLSYAKSVQERATMPLMVTGGFRTRSAMDAALEGHEADLVGLGRPLCVDPATPAKLLSGEADATKWEAELRIGPGIFGPNSPIKLIKALNGFGAQGWYYEQIRLLGDGKPTNPRLGVLKAFMAHQKKETESAKEWRAAMP</sequence>
<name>A0A059GCC6_9PROT</name>
<dbReference type="OrthoDB" id="9784632at2"/>
<dbReference type="GO" id="GO:0010181">
    <property type="term" value="F:FMN binding"/>
    <property type="evidence" value="ECO:0007669"/>
    <property type="project" value="InterPro"/>
</dbReference>
<evidence type="ECO:0000259" key="3">
    <source>
        <dbReference type="Pfam" id="PF00724"/>
    </source>
</evidence>
<evidence type="ECO:0000313" key="4">
    <source>
        <dbReference type="EMBL" id="KDA04250.1"/>
    </source>
</evidence>
<dbReference type="STRING" id="1280953.HOC_00155"/>
<dbReference type="InterPro" id="IPR051799">
    <property type="entry name" value="NADH_flavin_oxidoreductase"/>
</dbReference>